<protein>
    <recommendedName>
        <fullName evidence="1">F-box domain-containing protein</fullName>
    </recommendedName>
</protein>
<dbReference type="Proteomes" id="UP001172457">
    <property type="component" value="Chromosome 7"/>
</dbReference>
<dbReference type="EMBL" id="JARYMX010000007">
    <property type="protein sequence ID" value="KAJ9540130.1"/>
    <property type="molecule type" value="Genomic_DNA"/>
</dbReference>
<evidence type="ECO:0000313" key="3">
    <source>
        <dbReference type="Proteomes" id="UP001172457"/>
    </source>
</evidence>
<dbReference type="PANTHER" id="PTHR31293:SF12">
    <property type="entry name" value="RNI-LIKE SUPERFAMILY PROTEIN"/>
    <property type="match status" value="1"/>
</dbReference>
<accession>A0AA38SPT6</accession>
<dbReference type="CDD" id="cd22160">
    <property type="entry name" value="F-box_AtFBL13-like"/>
    <property type="match status" value="1"/>
</dbReference>
<gene>
    <name evidence="2" type="ORF">OSB04_026636</name>
</gene>
<dbReference type="AlphaFoldDB" id="A0AA38SPT6"/>
<feature type="domain" description="F-box" evidence="1">
    <location>
        <begin position="25"/>
        <end position="61"/>
    </location>
</feature>
<dbReference type="SUPFAM" id="SSF81383">
    <property type="entry name" value="F-box domain"/>
    <property type="match status" value="1"/>
</dbReference>
<dbReference type="InterPro" id="IPR036047">
    <property type="entry name" value="F-box-like_dom_sf"/>
</dbReference>
<dbReference type="InterPro" id="IPR055294">
    <property type="entry name" value="FBL60-like"/>
</dbReference>
<dbReference type="InterPro" id="IPR053781">
    <property type="entry name" value="F-box_AtFBL13-like"/>
</dbReference>
<evidence type="ECO:0000259" key="1">
    <source>
        <dbReference type="Pfam" id="PF00646"/>
    </source>
</evidence>
<evidence type="ECO:0000313" key="2">
    <source>
        <dbReference type="EMBL" id="KAJ9540130.1"/>
    </source>
</evidence>
<dbReference type="SUPFAM" id="SSF52058">
    <property type="entry name" value="L domain-like"/>
    <property type="match status" value="1"/>
</dbReference>
<proteinExistence type="predicted"/>
<organism evidence="2 3">
    <name type="scientific">Centaurea solstitialis</name>
    <name type="common">yellow star-thistle</name>
    <dbReference type="NCBI Taxonomy" id="347529"/>
    <lineage>
        <taxon>Eukaryota</taxon>
        <taxon>Viridiplantae</taxon>
        <taxon>Streptophyta</taxon>
        <taxon>Embryophyta</taxon>
        <taxon>Tracheophyta</taxon>
        <taxon>Spermatophyta</taxon>
        <taxon>Magnoliopsida</taxon>
        <taxon>eudicotyledons</taxon>
        <taxon>Gunneridae</taxon>
        <taxon>Pentapetalae</taxon>
        <taxon>asterids</taxon>
        <taxon>campanulids</taxon>
        <taxon>Asterales</taxon>
        <taxon>Asteraceae</taxon>
        <taxon>Carduoideae</taxon>
        <taxon>Cardueae</taxon>
        <taxon>Centaureinae</taxon>
        <taxon>Centaurea</taxon>
    </lineage>
</organism>
<reference evidence="2" key="1">
    <citation type="submission" date="2023-03" db="EMBL/GenBank/DDBJ databases">
        <title>Chromosome-scale reference genome and RAD-based genetic map of yellow starthistle (Centaurea solstitialis) reveal putative structural variation and QTLs associated with invader traits.</title>
        <authorList>
            <person name="Reatini B."/>
            <person name="Cang F.A."/>
            <person name="Jiang Q."/>
            <person name="Mckibben M.T.W."/>
            <person name="Barker M.S."/>
            <person name="Rieseberg L.H."/>
            <person name="Dlugosch K.M."/>
        </authorList>
    </citation>
    <scope>NUCLEOTIDE SEQUENCE</scope>
    <source>
        <strain evidence="2">CAN-66</strain>
        <tissue evidence="2">Leaf</tissue>
    </source>
</reference>
<dbReference type="InterPro" id="IPR001810">
    <property type="entry name" value="F-box_dom"/>
</dbReference>
<dbReference type="PANTHER" id="PTHR31293">
    <property type="entry name" value="RNI-LIKE SUPERFAMILY PROTEIN"/>
    <property type="match status" value="1"/>
</dbReference>
<comment type="caution">
    <text evidence="2">The sequence shown here is derived from an EMBL/GenBank/DDBJ whole genome shotgun (WGS) entry which is preliminary data.</text>
</comment>
<dbReference type="Pfam" id="PF00646">
    <property type="entry name" value="F-box"/>
    <property type="match status" value="1"/>
</dbReference>
<name>A0AA38SPT6_9ASTR</name>
<keyword evidence="3" id="KW-1185">Reference proteome</keyword>
<sequence length="376" mass="42824">MKRRPIATFSIHGYGYQEQQEEDRLSSLPDALLIHILSQIDTRLAVQSSILSKRWVNLWTFLPVLNFDSSFFPKDQKYTLDNFVYKVTFDIFIEKVLAYRNDSIKIDRVSIKVTDHKTMARVLGYALSHRVPNLSIDTSQNLSKYHPILVNSSDSDSLVSFALKGMLDFGKFPNFSGLVKLRLERVRIVESEPFSSFPNLEELFLVNCKLLCDLDGLEVVGFRLSRLTISSCFYHPIPYKKFVLVTPKLMVLELDGLIPMSLEASELPVLDTVHIDCFLRVAERSDREPDESQQKVNLINILRCLGNAKCVHLSPSTVKLLDISCDMLVEETCPFGNLKILNLIPPPNKPVVDLQPFVKAYLLKDCPRAVVTAFPR</sequence>